<dbReference type="CDD" id="cd01299">
    <property type="entry name" value="Met_dep_hydrolase_A"/>
    <property type="match status" value="1"/>
</dbReference>
<dbReference type="InterPro" id="IPR057744">
    <property type="entry name" value="OTAase-like"/>
</dbReference>
<dbReference type="InterPro" id="IPR032466">
    <property type="entry name" value="Metal_Hydrolase"/>
</dbReference>
<organism evidence="3 4">
    <name type="scientific">Dasania phycosphaerae</name>
    <dbReference type="NCBI Taxonomy" id="2950436"/>
    <lineage>
        <taxon>Bacteria</taxon>
        <taxon>Pseudomonadati</taxon>
        <taxon>Pseudomonadota</taxon>
        <taxon>Gammaproteobacteria</taxon>
        <taxon>Cellvibrionales</taxon>
        <taxon>Spongiibacteraceae</taxon>
        <taxon>Dasania</taxon>
    </lineage>
</organism>
<dbReference type="InterPro" id="IPR006680">
    <property type="entry name" value="Amidohydro-rel"/>
</dbReference>
<name>A0A9J6RMT9_9GAMM</name>
<reference evidence="3 4" key="1">
    <citation type="submission" date="2022-12" db="EMBL/GenBank/DDBJ databases">
        <title>Dasania phycosphaerae sp. nov., isolated from particulate material of the south coast of Korea.</title>
        <authorList>
            <person name="Jiang Y."/>
        </authorList>
    </citation>
    <scope>NUCLEOTIDE SEQUENCE [LARGE SCALE GENOMIC DNA]</scope>
    <source>
        <strain evidence="3 4">GY-19</strain>
    </source>
</reference>
<dbReference type="Gene3D" id="3.20.20.140">
    <property type="entry name" value="Metal-dependent hydrolases"/>
    <property type="match status" value="1"/>
</dbReference>
<keyword evidence="4" id="KW-1185">Reference proteome</keyword>
<keyword evidence="1" id="KW-0732">Signal</keyword>
<gene>
    <name evidence="3" type="ORF">O0V09_12610</name>
</gene>
<feature type="domain" description="Amidohydrolase-related" evidence="2">
    <location>
        <begin position="79"/>
        <end position="429"/>
    </location>
</feature>
<dbReference type="GO" id="GO:0016810">
    <property type="term" value="F:hydrolase activity, acting on carbon-nitrogen (but not peptide) bonds"/>
    <property type="evidence" value="ECO:0007669"/>
    <property type="project" value="InterPro"/>
</dbReference>
<proteinExistence type="predicted"/>
<dbReference type="InterPro" id="IPR011059">
    <property type="entry name" value="Metal-dep_hydrolase_composite"/>
</dbReference>
<protein>
    <submittedName>
        <fullName evidence="3">Amidohydrolase family protein</fullName>
    </submittedName>
</protein>
<evidence type="ECO:0000259" key="2">
    <source>
        <dbReference type="Pfam" id="PF01979"/>
    </source>
</evidence>
<dbReference type="Pfam" id="PF01979">
    <property type="entry name" value="Amidohydro_1"/>
    <property type="match status" value="1"/>
</dbReference>
<dbReference type="Proteomes" id="UP001069090">
    <property type="component" value="Unassembled WGS sequence"/>
</dbReference>
<dbReference type="PANTHER" id="PTHR43135:SF3">
    <property type="entry name" value="ALPHA-D-RIBOSE 1-METHYLPHOSPHONATE 5-TRIPHOSPHATE DIPHOSPHATASE"/>
    <property type="match status" value="1"/>
</dbReference>
<dbReference type="AlphaFoldDB" id="A0A9J6RMT9"/>
<dbReference type="InterPro" id="IPR051781">
    <property type="entry name" value="Metallo-dep_Hydrolase"/>
</dbReference>
<dbReference type="Gene3D" id="2.30.40.10">
    <property type="entry name" value="Urease, subunit C, domain 1"/>
    <property type="match status" value="1"/>
</dbReference>
<evidence type="ECO:0000313" key="3">
    <source>
        <dbReference type="EMBL" id="MCZ0866046.1"/>
    </source>
</evidence>
<dbReference type="PANTHER" id="PTHR43135">
    <property type="entry name" value="ALPHA-D-RIBOSE 1-METHYLPHOSPHONATE 5-TRIPHOSPHATE DIPHOSPHATASE"/>
    <property type="match status" value="1"/>
</dbReference>
<dbReference type="RefSeq" id="WP_258332201.1">
    <property type="nucleotide sequence ID" value="NZ_JAPTGG010000010.1"/>
</dbReference>
<sequence>MPIISNCRPKILSICFSCLLSSYAGADSIALVAARIIDGVSAKPLPATTVVVENDKITAIGQRDIIPEHATVIDLGDATLLPGFIDSHTHPFIHGEDYQATALQHSSAYKSLRALASVQKLLTAGWTSMRIMGDADTAYGPVDLKHAINQGLFVGPRLSVAPHYLSITGGGGDVNYYSHEQAIIPDGLIVDGPEEIRKAIRQEAKYGADWIKVLVTGAFHAAGNNPKNVHFSPEEIAALMAEANRQGLPVAAHAHATEGIKQAIKAGARSIEHGTYLDDEAITLMKKHGTFFVPTIYVGDYFYEEEKTLKAQAVNDEYYDNYRAIFLKMIGKAHKAGVKIAVGVDLGDKKYPAHVYVREMAALVEAGLSPMAAIQAGTRVGAELLGWEDTVGSLEQGKLADIVAVAGNPLDNMQQLEQVKLVMLNGQLVLQP</sequence>
<feature type="chain" id="PRO_5039911743" evidence="1">
    <location>
        <begin position="27"/>
        <end position="432"/>
    </location>
</feature>
<evidence type="ECO:0000313" key="4">
    <source>
        <dbReference type="Proteomes" id="UP001069090"/>
    </source>
</evidence>
<comment type="caution">
    <text evidence="3">The sequence shown here is derived from an EMBL/GenBank/DDBJ whole genome shotgun (WGS) entry which is preliminary data.</text>
</comment>
<dbReference type="SUPFAM" id="SSF51556">
    <property type="entry name" value="Metallo-dependent hydrolases"/>
    <property type="match status" value="1"/>
</dbReference>
<feature type="signal peptide" evidence="1">
    <location>
        <begin position="1"/>
        <end position="26"/>
    </location>
</feature>
<accession>A0A9J6RMT9</accession>
<evidence type="ECO:0000256" key="1">
    <source>
        <dbReference type="SAM" id="SignalP"/>
    </source>
</evidence>
<dbReference type="SUPFAM" id="SSF51338">
    <property type="entry name" value="Composite domain of metallo-dependent hydrolases"/>
    <property type="match status" value="1"/>
</dbReference>
<dbReference type="EMBL" id="JAPTGG010000010">
    <property type="protein sequence ID" value="MCZ0866046.1"/>
    <property type="molecule type" value="Genomic_DNA"/>
</dbReference>